<dbReference type="PANTHER" id="PTHR21015:SF27">
    <property type="entry name" value="UDP-N-ACETYLGLUCOSAMINE--N-ACETYLMURAMYL-(PENTAPEPTIDE) PYROPHOSPHORYL-UNDECAPRENOL N-ACETYLGLUCOSAMINE TRANSFERASE"/>
    <property type="match status" value="1"/>
</dbReference>
<evidence type="ECO:0000256" key="7">
    <source>
        <dbReference type="ARBA" id="ARBA00023136"/>
    </source>
</evidence>
<dbReference type="CDD" id="cd03785">
    <property type="entry name" value="GT28_MurG"/>
    <property type="match status" value="1"/>
</dbReference>
<dbReference type="AlphaFoldDB" id="A0A915YLW0"/>
<dbReference type="GO" id="GO:0071555">
    <property type="term" value="P:cell wall organization"/>
    <property type="evidence" value="ECO:0007669"/>
    <property type="project" value="UniProtKB-KW"/>
</dbReference>
<dbReference type="GO" id="GO:0051301">
    <property type="term" value="P:cell division"/>
    <property type="evidence" value="ECO:0007669"/>
    <property type="project" value="UniProtKB-KW"/>
</dbReference>
<feature type="binding site" evidence="10">
    <location>
        <position position="292"/>
    </location>
    <ligand>
        <name>UDP-N-acetyl-alpha-D-glucosamine</name>
        <dbReference type="ChEBI" id="CHEBI:57705"/>
    </ligand>
</feature>
<evidence type="ECO:0000256" key="8">
    <source>
        <dbReference type="ARBA" id="ARBA00023306"/>
    </source>
</evidence>
<proteinExistence type="inferred from homology"/>
<evidence type="ECO:0000256" key="5">
    <source>
        <dbReference type="ARBA" id="ARBA00022960"/>
    </source>
</evidence>
<gene>
    <name evidence="10" type="primary">murG</name>
    <name evidence="14" type="ORF">AsAng_0063980</name>
</gene>
<reference evidence="14" key="1">
    <citation type="submission" date="2022-09" db="EMBL/GenBank/DDBJ databases">
        <title>Aureispira anguillicida sp. nov., isolated from Leptocephalus of Japanese eel Anguilla japonica.</title>
        <authorList>
            <person name="Yuasa K."/>
            <person name="Mekata T."/>
            <person name="Ikunari K."/>
        </authorList>
    </citation>
    <scope>NUCLEOTIDE SEQUENCE</scope>
    <source>
        <strain evidence="14">EL160426</strain>
        <plasmid evidence="14">pAUEa</plasmid>
    </source>
</reference>
<keyword evidence="3 10" id="KW-0328">Glycosyltransferase</keyword>
<protein>
    <recommendedName>
        <fullName evidence="10">UDP-N-acetylglucosamine--N-acetylmuramyl-(pentapeptide) pyrophosphoryl-undecaprenol N-acetylglucosamine transferase</fullName>
        <ecNumber evidence="10">2.4.1.227</ecNumber>
    </recommendedName>
    <alternativeName>
        <fullName evidence="10">Undecaprenyl-PP-MurNAc-pentapeptide-UDPGlcNAc GlcNAc transferase</fullName>
    </alternativeName>
</protein>
<sequence>MAKQQHIVFTGGGTLGHVMPNLPLIEHYQQEGWKVSYIGSKAGEERAKIEGLGIPYYPIRTGKLRRYFDFQNFLDIFNVAIAIVQSFFLLLRLRPTVLFSKGGYVALPPVIGAWLMRVPTIIHESDMTPGLTTKISKRFAKQICVSFQNATRFFPKDKVHWTGLPVRNLVFQANKARGLEVSGFTGKRPILLTFGGSLGAAFLNTMIRENVKNGNLAAYDVINICGSGKLDPTMQFDNYVQFESLADDFLHIMKASDLVITRGGATSLFELLAMKKLHIIIPLSKNASRGDQIHNANYFSSLEVSTFLEEEDYIWEQMHQQIQSTLENKALTLAKIDSLEFANATKKVIAVIDKVATK</sequence>
<dbReference type="EC" id="2.4.1.227" evidence="10"/>
<keyword evidence="11" id="KW-1133">Transmembrane helix</keyword>
<keyword evidence="8 10" id="KW-0131">Cell cycle</keyword>
<comment type="function">
    <text evidence="10">Cell wall formation. Catalyzes the transfer of a GlcNAc subunit on undecaprenyl-pyrophosphoryl-MurNAc-pentapeptide (lipid intermediate I) to form undecaprenyl-pyrophosphoryl-MurNAc-(pentapeptide)GlcNAc (lipid intermediate II).</text>
</comment>
<evidence type="ECO:0000256" key="2">
    <source>
        <dbReference type="ARBA" id="ARBA00022618"/>
    </source>
</evidence>
<keyword evidence="9 10" id="KW-0961">Cell wall biogenesis/degradation</keyword>
<keyword evidence="7 10" id="KW-0472">Membrane</keyword>
<dbReference type="KEGG" id="aup:AsAng_0063980"/>
<comment type="subcellular location">
    <subcellularLocation>
        <location evidence="10">Cell membrane</location>
        <topology evidence="10">Peripheral membrane protein</topology>
        <orientation evidence="10">Cytoplasmic side</orientation>
    </subcellularLocation>
</comment>
<organism evidence="14 15">
    <name type="scientific">Aureispira anguillae</name>
    <dbReference type="NCBI Taxonomy" id="2864201"/>
    <lineage>
        <taxon>Bacteria</taxon>
        <taxon>Pseudomonadati</taxon>
        <taxon>Bacteroidota</taxon>
        <taxon>Saprospiria</taxon>
        <taxon>Saprospirales</taxon>
        <taxon>Saprospiraceae</taxon>
        <taxon>Aureispira</taxon>
    </lineage>
</organism>
<evidence type="ECO:0000313" key="14">
    <source>
        <dbReference type="EMBL" id="BDS15614.1"/>
    </source>
</evidence>
<evidence type="ECO:0000256" key="11">
    <source>
        <dbReference type="SAM" id="Phobius"/>
    </source>
</evidence>
<dbReference type="SUPFAM" id="SSF53756">
    <property type="entry name" value="UDP-Glycosyltransferase/glycogen phosphorylase"/>
    <property type="match status" value="1"/>
</dbReference>
<keyword evidence="2 10" id="KW-0132">Cell division</keyword>
<feature type="binding site" evidence="10">
    <location>
        <position position="167"/>
    </location>
    <ligand>
        <name>UDP-N-acetyl-alpha-D-glucosamine</name>
        <dbReference type="ChEBI" id="CHEBI:57705"/>
    </ligand>
</feature>
<dbReference type="GO" id="GO:0005975">
    <property type="term" value="P:carbohydrate metabolic process"/>
    <property type="evidence" value="ECO:0007669"/>
    <property type="project" value="InterPro"/>
</dbReference>
<evidence type="ECO:0000256" key="3">
    <source>
        <dbReference type="ARBA" id="ARBA00022676"/>
    </source>
</evidence>
<keyword evidence="4 10" id="KW-0808">Transferase</keyword>
<comment type="caution">
    <text evidence="10">Lacks conserved residue(s) required for the propagation of feature annotation.</text>
</comment>
<dbReference type="Proteomes" id="UP001060919">
    <property type="component" value="Plasmid pAUEa"/>
</dbReference>
<comment type="pathway">
    <text evidence="10">Cell wall biogenesis; peptidoglycan biosynthesis.</text>
</comment>
<dbReference type="NCBIfam" id="NF009102">
    <property type="entry name" value="PRK12446.1"/>
    <property type="match status" value="1"/>
</dbReference>
<dbReference type="Gene3D" id="3.40.50.2000">
    <property type="entry name" value="Glycogen Phosphorylase B"/>
    <property type="match status" value="2"/>
</dbReference>
<keyword evidence="14" id="KW-0614">Plasmid</keyword>
<evidence type="ECO:0000259" key="12">
    <source>
        <dbReference type="Pfam" id="PF03033"/>
    </source>
</evidence>
<dbReference type="GO" id="GO:0009252">
    <property type="term" value="P:peptidoglycan biosynthetic process"/>
    <property type="evidence" value="ECO:0007669"/>
    <property type="project" value="UniProtKB-UniRule"/>
</dbReference>
<geneLocation type="plasmid" evidence="14 15">
    <name>pAUEa</name>
</geneLocation>
<feature type="domain" description="Glycosyltransferase family 28 N-terminal" evidence="12">
    <location>
        <begin position="7"/>
        <end position="144"/>
    </location>
</feature>
<evidence type="ECO:0000256" key="10">
    <source>
        <dbReference type="HAMAP-Rule" id="MF_00033"/>
    </source>
</evidence>
<dbReference type="InterPro" id="IPR004276">
    <property type="entry name" value="GlycoTrans_28_N"/>
</dbReference>
<feature type="transmembrane region" description="Helical" evidence="11">
    <location>
        <begin position="73"/>
        <end position="91"/>
    </location>
</feature>
<dbReference type="Pfam" id="PF03033">
    <property type="entry name" value="Glyco_transf_28"/>
    <property type="match status" value="1"/>
</dbReference>
<dbReference type="GO" id="GO:0008360">
    <property type="term" value="P:regulation of cell shape"/>
    <property type="evidence" value="ECO:0007669"/>
    <property type="project" value="UniProtKB-KW"/>
</dbReference>
<keyword evidence="1 10" id="KW-1003">Cell membrane</keyword>
<dbReference type="Pfam" id="PF04101">
    <property type="entry name" value="Glyco_tran_28_C"/>
    <property type="match status" value="1"/>
</dbReference>
<dbReference type="PANTHER" id="PTHR21015">
    <property type="entry name" value="UDP-N-ACETYLGLUCOSAMINE--N-ACETYLMURAMYL-(PENTAPEPTIDE) PYROPHOSPHORYL-UNDECAPRENOL N-ACETYLGLUCOSAMINE TRANSFERASE 1"/>
    <property type="match status" value="1"/>
</dbReference>
<keyword evidence="15" id="KW-1185">Reference proteome</keyword>
<dbReference type="RefSeq" id="WP_264793603.1">
    <property type="nucleotide sequence ID" value="NZ_AP026868.1"/>
</dbReference>
<name>A0A915YLW0_9BACT</name>
<feature type="domain" description="Glycosyl transferase family 28 C-terminal" evidence="13">
    <location>
        <begin position="191"/>
        <end position="338"/>
    </location>
</feature>
<dbReference type="GO" id="GO:0050511">
    <property type="term" value="F:undecaprenyldiphospho-muramoylpentapeptide beta-N-acetylglucosaminyltransferase activity"/>
    <property type="evidence" value="ECO:0007669"/>
    <property type="project" value="UniProtKB-UniRule"/>
</dbReference>
<accession>A0A915YLW0</accession>
<feature type="binding site" evidence="10">
    <location>
        <position position="197"/>
    </location>
    <ligand>
        <name>UDP-N-acetyl-alpha-D-glucosamine</name>
        <dbReference type="ChEBI" id="CHEBI:57705"/>
    </ligand>
</feature>
<evidence type="ECO:0000256" key="6">
    <source>
        <dbReference type="ARBA" id="ARBA00022984"/>
    </source>
</evidence>
<keyword evidence="11" id="KW-0812">Transmembrane</keyword>
<comment type="catalytic activity">
    <reaction evidence="10">
        <text>di-trans,octa-cis-undecaprenyl diphospho-N-acetyl-alpha-D-muramoyl-L-alanyl-D-glutamyl-meso-2,6-diaminopimeloyl-D-alanyl-D-alanine + UDP-N-acetyl-alpha-D-glucosamine = di-trans,octa-cis-undecaprenyl diphospho-[N-acetyl-alpha-D-glucosaminyl-(1-&gt;4)]-N-acetyl-alpha-D-muramoyl-L-alanyl-D-glutamyl-meso-2,6-diaminopimeloyl-D-alanyl-D-alanine + UDP + H(+)</text>
        <dbReference type="Rhea" id="RHEA:31227"/>
        <dbReference type="ChEBI" id="CHEBI:15378"/>
        <dbReference type="ChEBI" id="CHEBI:57705"/>
        <dbReference type="ChEBI" id="CHEBI:58223"/>
        <dbReference type="ChEBI" id="CHEBI:61387"/>
        <dbReference type="ChEBI" id="CHEBI:61388"/>
        <dbReference type="EC" id="2.4.1.227"/>
    </reaction>
</comment>
<dbReference type="HAMAP" id="MF_00033">
    <property type="entry name" value="MurG"/>
    <property type="match status" value="1"/>
</dbReference>
<evidence type="ECO:0000313" key="15">
    <source>
        <dbReference type="Proteomes" id="UP001060919"/>
    </source>
</evidence>
<evidence type="ECO:0000256" key="9">
    <source>
        <dbReference type="ARBA" id="ARBA00023316"/>
    </source>
</evidence>
<evidence type="ECO:0000259" key="13">
    <source>
        <dbReference type="Pfam" id="PF04101"/>
    </source>
</evidence>
<evidence type="ECO:0000256" key="4">
    <source>
        <dbReference type="ARBA" id="ARBA00022679"/>
    </source>
</evidence>
<keyword evidence="6 10" id="KW-0573">Peptidoglycan synthesis</keyword>
<keyword evidence="5 10" id="KW-0133">Cell shape</keyword>
<dbReference type="InterPro" id="IPR006009">
    <property type="entry name" value="GlcNAc_MurG"/>
</dbReference>
<dbReference type="EMBL" id="AP026868">
    <property type="protein sequence ID" value="BDS15614.1"/>
    <property type="molecule type" value="Genomic_DNA"/>
</dbReference>
<evidence type="ECO:0000256" key="1">
    <source>
        <dbReference type="ARBA" id="ARBA00022475"/>
    </source>
</evidence>
<dbReference type="GO" id="GO:0005886">
    <property type="term" value="C:plasma membrane"/>
    <property type="evidence" value="ECO:0007669"/>
    <property type="project" value="UniProtKB-SubCell"/>
</dbReference>
<dbReference type="InterPro" id="IPR007235">
    <property type="entry name" value="Glyco_trans_28_C"/>
</dbReference>
<comment type="similarity">
    <text evidence="10">Belongs to the glycosyltransferase 28 family. MurG subfamily.</text>
</comment>